<keyword evidence="18" id="KW-0732">Signal</keyword>
<dbReference type="Pfam" id="PF00150">
    <property type="entry name" value="Cellulase"/>
    <property type="match status" value="1"/>
</dbReference>
<evidence type="ECO:0000256" key="11">
    <source>
        <dbReference type="ARBA" id="ARBA00023316"/>
    </source>
</evidence>
<dbReference type="OrthoDB" id="1887033at2759"/>
<organism evidence="20 21">
    <name type="scientific">Hortaea werneckii</name>
    <name type="common">Black yeast</name>
    <name type="synonym">Cladosporium werneckii</name>
    <dbReference type="NCBI Taxonomy" id="91943"/>
    <lineage>
        <taxon>Eukaryota</taxon>
        <taxon>Fungi</taxon>
        <taxon>Dikarya</taxon>
        <taxon>Ascomycota</taxon>
        <taxon>Pezizomycotina</taxon>
        <taxon>Dothideomycetes</taxon>
        <taxon>Dothideomycetidae</taxon>
        <taxon>Mycosphaerellales</taxon>
        <taxon>Teratosphaeriaceae</taxon>
        <taxon>Hortaea</taxon>
    </lineage>
</organism>
<evidence type="ECO:0000256" key="7">
    <source>
        <dbReference type="ARBA" id="ARBA00022989"/>
    </source>
</evidence>
<protein>
    <recommendedName>
        <fullName evidence="14">glucan 1,3-beta-glucosidase</fullName>
        <ecNumber evidence="14">3.2.1.58</ecNumber>
    </recommendedName>
    <alternativeName>
        <fullName evidence="15">Exo-1,3-beta-glucanase D</fullName>
    </alternativeName>
</protein>
<proteinExistence type="inferred from homology"/>
<keyword evidence="5 16" id="KW-0378">Hydrolase</keyword>
<keyword evidence="3" id="KW-1003">Cell membrane</keyword>
<evidence type="ECO:0000256" key="9">
    <source>
        <dbReference type="ARBA" id="ARBA00023180"/>
    </source>
</evidence>
<dbReference type="EC" id="3.2.1.58" evidence="14"/>
<evidence type="ECO:0000256" key="4">
    <source>
        <dbReference type="ARBA" id="ARBA00022692"/>
    </source>
</evidence>
<accession>A0A3M7CUD0</accession>
<keyword evidence="4" id="KW-0812">Transmembrane</keyword>
<sequence length="452" mass="50297">MRNIANVLLLHLALPFEVLTAYIPAPIRGVNLGGWFGTSSVFLVTEQWITPSLYRSTNADDEWGLCNKLGKDRCSSHLEDHWSSFFSRDDFEDMAAAGLNAVRIPLGYWAVDVNDYEPYVSGQYPYLIRAVNWASELGMRVLIDMHGAPGSQNGQDNSGLIGPVLFPSNETNADRSIRVLRNLTEEFSRDVYGNTVMGIELLNEPRLSSNGTDDDFPMDQLKSFYSDASRTVRRANSDESMNVTIHDAFWGPGYWVNYDPTESAASSPARRLTVDTHQYYAFAQQASYDHDQILESICNVSTELKQPQAQTGIPPTIVGEFSLQTGDSNPHGDHDSDDDQEQRTWYRLFFESQIVGYSPNAEGQSSIGWMYWTWKTEYDIDTWSYRRGLQDGYIPADVSNASSLAYPLRENGCVDAGFDYTAPDAATGLSTPSALLVGLVALISILLSCLPG</sequence>
<keyword evidence="6" id="KW-0735">Signal-anchor</keyword>
<gene>
    <name evidence="20" type="ORF">D0863_13247</name>
</gene>
<evidence type="ECO:0000256" key="6">
    <source>
        <dbReference type="ARBA" id="ARBA00022968"/>
    </source>
</evidence>
<dbReference type="SUPFAM" id="SSF51445">
    <property type="entry name" value="(Trans)glycosidases"/>
    <property type="match status" value="1"/>
</dbReference>
<dbReference type="GO" id="GO:0004338">
    <property type="term" value="F:glucan exo-1,3-beta-glucosidase activity"/>
    <property type="evidence" value="ECO:0007669"/>
    <property type="project" value="UniProtKB-EC"/>
</dbReference>
<evidence type="ECO:0000256" key="12">
    <source>
        <dbReference type="ARBA" id="ARBA00036824"/>
    </source>
</evidence>
<keyword evidence="8" id="KW-0472">Membrane</keyword>
<dbReference type="PANTHER" id="PTHR31297">
    <property type="entry name" value="GLUCAN ENDO-1,6-BETA-GLUCOSIDASE B"/>
    <property type="match status" value="1"/>
</dbReference>
<evidence type="ECO:0000256" key="14">
    <source>
        <dbReference type="ARBA" id="ARBA00038929"/>
    </source>
</evidence>
<keyword evidence="10 16" id="KW-0326">Glycosidase</keyword>
<dbReference type="GO" id="GO:0009251">
    <property type="term" value="P:glucan catabolic process"/>
    <property type="evidence" value="ECO:0007669"/>
    <property type="project" value="TreeGrafter"/>
</dbReference>
<evidence type="ECO:0000256" key="18">
    <source>
        <dbReference type="SAM" id="SignalP"/>
    </source>
</evidence>
<keyword evidence="7" id="KW-1133">Transmembrane helix</keyword>
<comment type="subcellular location">
    <subcellularLocation>
        <location evidence="1">Cell membrane</location>
        <topology evidence="1">Single-pass type II membrane protein</topology>
    </subcellularLocation>
</comment>
<dbReference type="Proteomes" id="UP000269276">
    <property type="component" value="Unassembled WGS sequence"/>
</dbReference>
<evidence type="ECO:0000256" key="2">
    <source>
        <dbReference type="ARBA" id="ARBA00005641"/>
    </source>
</evidence>
<evidence type="ECO:0000256" key="13">
    <source>
        <dbReference type="ARBA" id="ARBA00037126"/>
    </source>
</evidence>
<dbReference type="VEuPathDB" id="FungiDB:BTJ68_06845"/>
<feature type="chain" id="PRO_5018076696" description="glucan 1,3-beta-glucosidase" evidence="18">
    <location>
        <begin position="21"/>
        <end position="452"/>
    </location>
</feature>
<dbReference type="PANTHER" id="PTHR31297:SF34">
    <property type="entry name" value="GLUCAN 1,3-BETA-GLUCOSIDASE 2"/>
    <property type="match status" value="1"/>
</dbReference>
<evidence type="ECO:0000256" key="16">
    <source>
        <dbReference type="RuleBase" id="RU361153"/>
    </source>
</evidence>
<evidence type="ECO:0000256" key="5">
    <source>
        <dbReference type="ARBA" id="ARBA00022801"/>
    </source>
</evidence>
<comment type="caution">
    <text evidence="20">The sequence shown here is derived from an EMBL/GenBank/DDBJ whole genome shotgun (WGS) entry which is preliminary data.</text>
</comment>
<feature type="region of interest" description="Disordered" evidence="17">
    <location>
        <begin position="318"/>
        <end position="339"/>
    </location>
</feature>
<evidence type="ECO:0000313" key="21">
    <source>
        <dbReference type="Proteomes" id="UP000269276"/>
    </source>
</evidence>
<evidence type="ECO:0000256" key="15">
    <source>
        <dbReference type="ARBA" id="ARBA00041260"/>
    </source>
</evidence>
<name>A0A3M7CUD0_HORWE</name>
<reference evidence="20 21" key="1">
    <citation type="journal article" date="2018" name="BMC Genomics">
        <title>Genomic evidence for intraspecific hybridization in a clonal and extremely halotolerant yeast.</title>
        <authorList>
            <person name="Gostincar C."/>
            <person name="Stajich J.E."/>
            <person name="Zupancic J."/>
            <person name="Zalar P."/>
            <person name="Gunde-Cimerman N."/>
        </authorList>
    </citation>
    <scope>NUCLEOTIDE SEQUENCE [LARGE SCALE GENOMIC DNA]</scope>
    <source>
        <strain evidence="20 21">EXF-2682</strain>
    </source>
</reference>
<dbReference type="InterPro" id="IPR017853">
    <property type="entry name" value="GH"/>
</dbReference>
<dbReference type="AlphaFoldDB" id="A0A3M7CUD0"/>
<evidence type="ECO:0000259" key="19">
    <source>
        <dbReference type="Pfam" id="PF00150"/>
    </source>
</evidence>
<evidence type="ECO:0000313" key="20">
    <source>
        <dbReference type="EMBL" id="RMY55649.1"/>
    </source>
</evidence>
<dbReference type="InterPro" id="IPR050386">
    <property type="entry name" value="Glycosyl_hydrolase_5"/>
</dbReference>
<evidence type="ECO:0000256" key="10">
    <source>
        <dbReference type="ARBA" id="ARBA00023295"/>
    </source>
</evidence>
<feature type="domain" description="Glycoside hydrolase family 5" evidence="19">
    <location>
        <begin position="78"/>
        <end position="375"/>
    </location>
</feature>
<dbReference type="InterPro" id="IPR001547">
    <property type="entry name" value="Glyco_hydro_5"/>
</dbReference>
<comment type="catalytic activity">
    <reaction evidence="12">
        <text>Successive hydrolysis of beta-D-glucose units from the non-reducing ends of (1-&gt;3)-beta-D-glucans, releasing alpha-glucose.</text>
        <dbReference type="EC" id="3.2.1.58"/>
    </reaction>
</comment>
<feature type="signal peptide" evidence="18">
    <location>
        <begin position="1"/>
        <end position="20"/>
    </location>
</feature>
<evidence type="ECO:0000256" key="8">
    <source>
        <dbReference type="ARBA" id="ARBA00023136"/>
    </source>
</evidence>
<dbReference type="GO" id="GO:0005576">
    <property type="term" value="C:extracellular region"/>
    <property type="evidence" value="ECO:0007669"/>
    <property type="project" value="TreeGrafter"/>
</dbReference>
<keyword evidence="11" id="KW-0961">Cell wall biogenesis/degradation</keyword>
<dbReference type="GO" id="GO:0071555">
    <property type="term" value="P:cell wall organization"/>
    <property type="evidence" value="ECO:0007669"/>
    <property type="project" value="UniProtKB-KW"/>
</dbReference>
<dbReference type="EMBL" id="QWIP01000736">
    <property type="protein sequence ID" value="RMY55649.1"/>
    <property type="molecule type" value="Genomic_DNA"/>
</dbReference>
<keyword evidence="9" id="KW-0325">Glycoprotein</keyword>
<comment type="similarity">
    <text evidence="2 16">Belongs to the glycosyl hydrolase 5 (cellulase A) family.</text>
</comment>
<comment type="function">
    <text evidence="13">Glucosidase involved in the degradation of cellulosic biomass. Active on lichenan.</text>
</comment>
<evidence type="ECO:0000256" key="3">
    <source>
        <dbReference type="ARBA" id="ARBA00022475"/>
    </source>
</evidence>
<evidence type="ECO:0000256" key="1">
    <source>
        <dbReference type="ARBA" id="ARBA00004401"/>
    </source>
</evidence>
<dbReference type="Gene3D" id="3.20.20.80">
    <property type="entry name" value="Glycosidases"/>
    <property type="match status" value="1"/>
</dbReference>
<dbReference type="GO" id="GO:0009986">
    <property type="term" value="C:cell surface"/>
    <property type="evidence" value="ECO:0007669"/>
    <property type="project" value="TreeGrafter"/>
</dbReference>
<dbReference type="GO" id="GO:0005886">
    <property type="term" value="C:plasma membrane"/>
    <property type="evidence" value="ECO:0007669"/>
    <property type="project" value="UniProtKB-SubCell"/>
</dbReference>
<evidence type="ECO:0000256" key="17">
    <source>
        <dbReference type="SAM" id="MobiDB-lite"/>
    </source>
</evidence>